<evidence type="ECO:0000256" key="2">
    <source>
        <dbReference type="SAM" id="Phobius"/>
    </source>
</evidence>
<dbReference type="EMBL" id="JACKVK010000011">
    <property type="protein sequence ID" value="MCV7422783.1"/>
    <property type="molecule type" value="Genomic_DNA"/>
</dbReference>
<protein>
    <submittedName>
        <fullName evidence="3">TIGR02234 family membrane protein</fullName>
    </submittedName>
</protein>
<dbReference type="Pfam" id="PF09534">
    <property type="entry name" value="Trp_oprn_chp"/>
    <property type="match status" value="1"/>
</dbReference>
<organism evidence="3 4">
    <name type="scientific">Mycobacterium yunnanensis</name>
    <dbReference type="NCBI Taxonomy" id="368477"/>
    <lineage>
        <taxon>Bacteria</taxon>
        <taxon>Bacillati</taxon>
        <taxon>Actinomycetota</taxon>
        <taxon>Actinomycetes</taxon>
        <taxon>Mycobacteriales</taxon>
        <taxon>Mycobacteriaceae</taxon>
        <taxon>Mycobacterium</taxon>
    </lineage>
</organism>
<feature type="compositionally biased region" description="Basic and acidic residues" evidence="1">
    <location>
        <begin position="163"/>
        <end position="200"/>
    </location>
</feature>
<reference evidence="3" key="2">
    <citation type="journal article" date="2022" name="BMC Genomics">
        <title>Comparative genome analysis of mycobacteria focusing on tRNA and non-coding RNA.</title>
        <authorList>
            <person name="Behra P.R.K."/>
            <person name="Pettersson B.M.F."/>
            <person name="Ramesh M."/>
            <person name="Das S."/>
            <person name="Dasgupta S."/>
            <person name="Kirsebom L.A."/>
        </authorList>
    </citation>
    <scope>NUCLEOTIDE SEQUENCE</scope>
    <source>
        <strain evidence="3">DSM 44838</strain>
    </source>
</reference>
<dbReference type="InterPro" id="IPR011746">
    <property type="entry name" value="Trp_synth-assoc_CHP"/>
</dbReference>
<keyword evidence="2" id="KW-1133">Transmembrane helix</keyword>
<dbReference type="Proteomes" id="UP001141629">
    <property type="component" value="Unassembled WGS sequence"/>
</dbReference>
<evidence type="ECO:0000313" key="4">
    <source>
        <dbReference type="Proteomes" id="UP001141629"/>
    </source>
</evidence>
<keyword evidence="2" id="KW-0472">Membrane</keyword>
<gene>
    <name evidence="3" type="ORF">H7K45_19730</name>
</gene>
<evidence type="ECO:0000256" key="1">
    <source>
        <dbReference type="SAM" id="MobiDB-lite"/>
    </source>
</evidence>
<feature type="transmembrane region" description="Helical" evidence="2">
    <location>
        <begin position="45"/>
        <end position="67"/>
    </location>
</feature>
<dbReference type="AlphaFoldDB" id="A0A9X3C2J2"/>
<proteinExistence type="predicted"/>
<sequence>MIRVAQLLLVASALALWVASRMTWVDVTSFDGLGQPKTTTLDGATWSTALVPLALVSLAAAVAVLAVRGWVLRLVGLLVALATVAMGYLGIGLWVVPDVAARAADLAQIPVTALIDTQRHHTGAVVTLVAAVSALAGAVLLVRSAARATAGAKEPGKYLAPAAKREAARQESPEDGMSERMIWDALDEGRDPTREHDEGR</sequence>
<feature type="transmembrane region" description="Helical" evidence="2">
    <location>
        <begin position="74"/>
        <end position="96"/>
    </location>
</feature>
<feature type="transmembrane region" description="Helical" evidence="2">
    <location>
        <begin position="124"/>
        <end position="142"/>
    </location>
</feature>
<keyword evidence="2" id="KW-0812">Transmembrane</keyword>
<keyword evidence="4" id="KW-1185">Reference proteome</keyword>
<reference evidence="3" key="1">
    <citation type="submission" date="2020-07" db="EMBL/GenBank/DDBJ databases">
        <authorList>
            <person name="Pettersson B.M.F."/>
            <person name="Behra P.R.K."/>
            <person name="Ramesh M."/>
            <person name="Das S."/>
            <person name="Dasgupta S."/>
            <person name="Kirsebom L.A."/>
        </authorList>
    </citation>
    <scope>NUCLEOTIDE SEQUENCE</scope>
    <source>
        <strain evidence="3">DSM 44838</strain>
    </source>
</reference>
<comment type="caution">
    <text evidence="3">The sequence shown here is derived from an EMBL/GenBank/DDBJ whole genome shotgun (WGS) entry which is preliminary data.</text>
</comment>
<accession>A0A9X3C2J2</accession>
<evidence type="ECO:0000313" key="3">
    <source>
        <dbReference type="EMBL" id="MCV7422783.1"/>
    </source>
</evidence>
<dbReference type="InterPro" id="IPR019051">
    <property type="entry name" value="Trp_biosyn_TM_oprn/chp"/>
</dbReference>
<dbReference type="RefSeq" id="WP_263997677.1">
    <property type="nucleotide sequence ID" value="NZ_JACKVK010000011.1"/>
</dbReference>
<dbReference type="NCBIfam" id="TIGR02234">
    <property type="entry name" value="trp_oprn_chp"/>
    <property type="match status" value="1"/>
</dbReference>
<name>A0A9X3C2J2_9MYCO</name>
<feature type="region of interest" description="Disordered" evidence="1">
    <location>
        <begin position="156"/>
        <end position="200"/>
    </location>
</feature>